<evidence type="ECO:0000256" key="5">
    <source>
        <dbReference type="ARBA" id="ARBA00023136"/>
    </source>
</evidence>
<keyword evidence="4" id="KW-0808">Transferase</keyword>
<gene>
    <name evidence="8" type="ORF">Asera_47260</name>
</gene>
<evidence type="ECO:0000256" key="6">
    <source>
        <dbReference type="ARBA" id="ARBA00023315"/>
    </source>
</evidence>
<organism evidence="8 9">
    <name type="scientific">Actinocatenispora sera</name>
    <dbReference type="NCBI Taxonomy" id="390989"/>
    <lineage>
        <taxon>Bacteria</taxon>
        <taxon>Bacillati</taxon>
        <taxon>Actinomycetota</taxon>
        <taxon>Actinomycetes</taxon>
        <taxon>Micromonosporales</taxon>
        <taxon>Micromonosporaceae</taxon>
        <taxon>Actinocatenispora</taxon>
    </lineage>
</organism>
<dbReference type="PANTHER" id="PTHR30606">
    <property type="entry name" value="LIPID A BIOSYNTHESIS LAUROYL ACYLTRANSFERASE"/>
    <property type="match status" value="1"/>
</dbReference>
<dbReference type="GO" id="GO:0009247">
    <property type="term" value="P:glycolipid biosynthetic process"/>
    <property type="evidence" value="ECO:0007669"/>
    <property type="project" value="UniProtKB-ARBA"/>
</dbReference>
<dbReference type="GO" id="GO:0016746">
    <property type="term" value="F:acyltransferase activity"/>
    <property type="evidence" value="ECO:0007669"/>
    <property type="project" value="UniProtKB-KW"/>
</dbReference>
<evidence type="ECO:0000256" key="1">
    <source>
        <dbReference type="ARBA" id="ARBA00004533"/>
    </source>
</evidence>
<dbReference type="CDD" id="cd07984">
    <property type="entry name" value="LPLAT_LABLAT-like"/>
    <property type="match status" value="1"/>
</dbReference>
<name>A0A810L966_9ACTN</name>
<dbReference type="InterPro" id="IPR004960">
    <property type="entry name" value="LipA_acyltrans"/>
</dbReference>
<evidence type="ECO:0000256" key="7">
    <source>
        <dbReference type="SAM" id="MobiDB-lite"/>
    </source>
</evidence>
<evidence type="ECO:0000313" key="8">
    <source>
        <dbReference type="EMBL" id="BCJ30618.1"/>
    </source>
</evidence>
<dbReference type="GO" id="GO:0005886">
    <property type="term" value="C:plasma membrane"/>
    <property type="evidence" value="ECO:0007669"/>
    <property type="project" value="UniProtKB-SubCell"/>
</dbReference>
<dbReference type="OrthoDB" id="9803456at2"/>
<feature type="compositionally biased region" description="Low complexity" evidence="7">
    <location>
        <begin position="295"/>
        <end position="333"/>
    </location>
</feature>
<dbReference type="AlphaFoldDB" id="A0A810L966"/>
<dbReference type="Proteomes" id="UP000680750">
    <property type="component" value="Chromosome"/>
</dbReference>
<accession>A0A810L966</accession>
<keyword evidence="9" id="KW-1185">Reference proteome</keyword>
<evidence type="ECO:0000256" key="4">
    <source>
        <dbReference type="ARBA" id="ARBA00022679"/>
    </source>
</evidence>
<dbReference type="NCBIfam" id="NF005919">
    <property type="entry name" value="PRK07920.1"/>
    <property type="match status" value="1"/>
</dbReference>
<keyword evidence="5" id="KW-0472">Membrane</keyword>
<evidence type="ECO:0000256" key="3">
    <source>
        <dbReference type="ARBA" id="ARBA00022519"/>
    </source>
</evidence>
<dbReference type="EMBL" id="AP023354">
    <property type="protein sequence ID" value="BCJ30618.1"/>
    <property type="molecule type" value="Genomic_DNA"/>
</dbReference>
<keyword evidence="3" id="KW-0997">Cell inner membrane</keyword>
<comment type="subcellular location">
    <subcellularLocation>
        <location evidence="1">Cell inner membrane</location>
    </subcellularLocation>
</comment>
<feature type="compositionally biased region" description="Low complexity" evidence="7">
    <location>
        <begin position="343"/>
        <end position="355"/>
    </location>
</feature>
<keyword evidence="6 8" id="KW-0012">Acyltransferase</keyword>
<keyword evidence="2" id="KW-1003">Cell membrane</keyword>
<proteinExistence type="predicted"/>
<reference evidence="8" key="1">
    <citation type="submission" date="2020-08" db="EMBL/GenBank/DDBJ databases">
        <title>Whole genome shotgun sequence of Actinocatenispora sera NBRC 101916.</title>
        <authorList>
            <person name="Komaki H."/>
            <person name="Tamura T."/>
        </authorList>
    </citation>
    <scope>NUCLEOTIDE SEQUENCE</scope>
    <source>
        <strain evidence="8">NBRC 101916</strain>
    </source>
</reference>
<dbReference type="KEGG" id="aser:Asera_47260"/>
<protein>
    <submittedName>
        <fullName evidence="8">Lipid A biosynthesis lauroyl acyltransferase</fullName>
    </submittedName>
</protein>
<evidence type="ECO:0000256" key="2">
    <source>
        <dbReference type="ARBA" id="ARBA00022475"/>
    </source>
</evidence>
<sequence>MSGRGVELAYAAGWKLVRLMPAGLARWIFRAAADQLTHRGNRGVWQLTRNLRRVVGPGPSEADLAELVRAGMRSYARYWLEAFRLPAVPPQVMTETFHLTTPELLDTVAGGCVLALPHAANWEHAGVWATSQGIRLTAVAERLQPEGLYQRFVAYRQRLGMEILPTRGPDRATIDTLAERLRDGGVVALLADRDMSSRGVPVTFFGHPTRMPPGPALLAIQTGRPLIVVSLWFGDDGTYAKLTGPLPVPAEGALSERVATLTQRVADELAAGIAAHPADWHMLSRLWLDDRPRAAADAPGQQAPTTAGDARGQQAPAAAADGAVVEDGGLDDAPIAGRSVDESASGAPADAAASPRTVPVADEAGRDTSTGVR</sequence>
<feature type="region of interest" description="Disordered" evidence="7">
    <location>
        <begin position="295"/>
        <end position="373"/>
    </location>
</feature>
<evidence type="ECO:0000313" key="9">
    <source>
        <dbReference type="Proteomes" id="UP000680750"/>
    </source>
</evidence>
<dbReference type="PANTHER" id="PTHR30606:SF10">
    <property type="entry name" value="PHOSPHATIDYLINOSITOL MANNOSIDE ACYLTRANSFERASE"/>
    <property type="match status" value="1"/>
</dbReference>
<dbReference type="Pfam" id="PF03279">
    <property type="entry name" value="Lip_A_acyltrans"/>
    <property type="match status" value="1"/>
</dbReference>